<dbReference type="Proteomes" id="UP000735302">
    <property type="component" value="Unassembled WGS sequence"/>
</dbReference>
<dbReference type="Pfam" id="PF15998">
    <property type="entry name" value="DUF4773"/>
    <property type="match status" value="1"/>
</dbReference>
<dbReference type="PANTHER" id="PTHR36299">
    <property type="entry name" value="AGAP008005-PA"/>
    <property type="match status" value="1"/>
</dbReference>
<protein>
    <submittedName>
        <fullName evidence="2">Cholecystokinin receptor type a-like</fullName>
    </submittedName>
</protein>
<dbReference type="AlphaFoldDB" id="A0AAV4BCP4"/>
<accession>A0AAV4BCP4</accession>
<name>A0AAV4BCP4_9GAST</name>
<dbReference type="PANTHER" id="PTHR36299:SF2">
    <property type="entry name" value="DUF4773 DOMAIN-CONTAINING PROTEIN"/>
    <property type="match status" value="1"/>
</dbReference>
<evidence type="ECO:0000313" key="2">
    <source>
        <dbReference type="EMBL" id="GFO18385.1"/>
    </source>
</evidence>
<gene>
    <name evidence="2" type="ORF">PoB_004489000</name>
</gene>
<feature type="domain" description="DUF4773" evidence="1">
    <location>
        <begin position="38"/>
        <end position="152"/>
    </location>
</feature>
<sequence>MKILKDRYSRSTDHVLASMYQQLTIDESDLPTGVSSRNCGCNKSSCSCCVHLTLEKVFQDDTGCVHVSYLRSENGFEFKATLNGGNLIDSKDIVSEVGKTSPPFCVTIPSERRPVRMCVIFRDLHLSDLEMFGCASFSVLLASLDVGCFRFSSSTQRQSEVDSGNFSSFIAPGDTGDINFLDIS</sequence>
<organism evidence="2 3">
    <name type="scientific">Plakobranchus ocellatus</name>
    <dbReference type="NCBI Taxonomy" id="259542"/>
    <lineage>
        <taxon>Eukaryota</taxon>
        <taxon>Metazoa</taxon>
        <taxon>Spiralia</taxon>
        <taxon>Lophotrochozoa</taxon>
        <taxon>Mollusca</taxon>
        <taxon>Gastropoda</taxon>
        <taxon>Heterobranchia</taxon>
        <taxon>Euthyneura</taxon>
        <taxon>Panpulmonata</taxon>
        <taxon>Sacoglossa</taxon>
        <taxon>Placobranchoidea</taxon>
        <taxon>Plakobranchidae</taxon>
        <taxon>Plakobranchus</taxon>
    </lineage>
</organism>
<evidence type="ECO:0000259" key="1">
    <source>
        <dbReference type="Pfam" id="PF15998"/>
    </source>
</evidence>
<proteinExistence type="predicted"/>
<evidence type="ECO:0000313" key="3">
    <source>
        <dbReference type="Proteomes" id="UP000735302"/>
    </source>
</evidence>
<reference evidence="2 3" key="1">
    <citation type="journal article" date="2021" name="Elife">
        <title>Chloroplast acquisition without the gene transfer in kleptoplastic sea slugs, Plakobranchus ocellatus.</title>
        <authorList>
            <person name="Maeda T."/>
            <person name="Takahashi S."/>
            <person name="Yoshida T."/>
            <person name="Shimamura S."/>
            <person name="Takaki Y."/>
            <person name="Nagai Y."/>
            <person name="Toyoda A."/>
            <person name="Suzuki Y."/>
            <person name="Arimoto A."/>
            <person name="Ishii H."/>
            <person name="Satoh N."/>
            <person name="Nishiyama T."/>
            <person name="Hasebe M."/>
            <person name="Maruyama T."/>
            <person name="Minagawa J."/>
            <person name="Obokata J."/>
            <person name="Shigenobu S."/>
        </authorList>
    </citation>
    <scope>NUCLEOTIDE SEQUENCE [LARGE SCALE GENOMIC DNA]</scope>
</reference>
<comment type="caution">
    <text evidence="2">The sequence shown here is derived from an EMBL/GenBank/DDBJ whole genome shotgun (WGS) entry which is preliminary data.</text>
</comment>
<keyword evidence="3" id="KW-1185">Reference proteome</keyword>
<dbReference type="EMBL" id="BLXT01004955">
    <property type="protein sequence ID" value="GFO18385.1"/>
    <property type="molecule type" value="Genomic_DNA"/>
</dbReference>
<keyword evidence="2" id="KW-0675">Receptor</keyword>
<dbReference type="InterPro" id="IPR031941">
    <property type="entry name" value="DUF4773"/>
</dbReference>